<dbReference type="EMBL" id="VDUY01000005">
    <property type="protein sequence ID" value="TXL64588.1"/>
    <property type="molecule type" value="Genomic_DNA"/>
</dbReference>
<proteinExistence type="predicted"/>
<comment type="caution">
    <text evidence="2">The sequence shown here is derived from an EMBL/GenBank/DDBJ whole genome shotgun (WGS) entry which is preliminary data.</text>
</comment>
<accession>A0A5C8NTJ4</accession>
<dbReference type="PANTHER" id="PTHR48207:SF3">
    <property type="entry name" value="SUCCINATE--HYDROXYMETHYLGLUTARATE COA-TRANSFERASE"/>
    <property type="match status" value="1"/>
</dbReference>
<dbReference type="RefSeq" id="WP_147704837.1">
    <property type="nucleotide sequence ID" value="NZ_VDUY01000005.1"/>
</dbReference>
<keyword evidence="3" id="KW-1185">Reference proteome</keyword>
<organism evidence="2 3">
    <name type="scientific">Zeimonas arvi</name>
    <dbReference type="NCBI Taxonomy" id="2498847"/>
    <lineage>
        <taxon>Bacteria</taxon>
        <taxon>Pseudomonadati</taxon>
        <taxon>Pseudomonadota</taxon>
        <taxon>Betaproteobacteria</taxon>
        <taxon>Burkholderiales</taxon>
        <taxon>Burkholderiaceae</taxon>
        <taxon>Zeimonas</taxon>
    </lineage>
</organism>
<dbReference type="InterPro" id="IPR044855">
    <property type="entry name" value="CoA-Trfase_III_dom3_sf"/>
</dbReference>
<reference evidence="2 3" key="1">
    <citation type="submission" date="2019-06" db="EMBL/GenBank/DDBJ databases">
        <title>Quisquiliibacterium sp. nov., isolated from a maize field.</title>
        <authorList>
            <person name="Lin S.-Y."/>
            <person name="Tsai C.-F."/>
            <person name="Young C.-C."/>
        </authorList>
    </citation>
    <scope>NUCLEOTIDE SEQUENCE [LARGE SCALE GENOMIC DNA]</scope>
    <source>
        <strain evidence="2 3">CC-CFT501</strain>
    </source>
</reference>
<evidence type="ECO:0000313" key="3">
    <source>
        <dbReference type="Proteomes" id="UP000321548"/>
    </source>
</evidence>
<name>A0A5C8NTJ4_9BURK</name>
<dbReference type="Pfam" id="PF02515">
    <property type="entry name" value="CoA_transf_3"/>
    <property type="match status" value="1"/>
</dbReference>
<protein>
    <submittedName>
        <fullName evidence="2">CoA transferase</fullName>
    </submittedName>
</protein>
<dbReference type="InterPro" id="IPR023606">
    <property type="entry name" value="CoA-Trfase_III_dom_1_sf"/>
</dbReference>
<dbReference type="GO" id="GO:0008410">
    <property type="term" value="F:CoA-transferase activity"/>
    <property type="evidence" value="ECO:0007669"/>
    <property type="project" value="TreeGrafter"/>
</dbReference>
<dbReference type="InterPro" id="IPR050483">
    <property type="entry name" value="CoA-transferase_III_domain"/>
</dbReference>
<dbReference type="AlphaFoldDB" id="A0A5C8NTJ4"/>
<dbReference type="OrthoDB" id="5294844at2"/>
<keyword evidence="1 2" id="KW-0808">Transferase</keyword>
<evidence type="ECO:0000313" key="2">
    <source>
        <dbReference type="EMBL" id="TXL64588.1"/>
    </source>
</evidence>
<dbReference type="SUPFAM" id="SSF89796">
    <property type="entry name" value="CoA-transferase family III (CaiB/BaiF)"/>
    <property type="match status" value="1"/>
</dbReference>
<dbReference type="Gene3D" id="3.40.50.10540">
    <property type="entry name" value="Crotonobetainyl-coa:carnitine coa-transferase, domain 1"/>
    <property type="match status" value="1"/>
</dbReference>
<evidence type="ECO:0000256" key="1">
    <source>
        <dbReference type="ARBA" id="ARBA00022679"/>
    </source>
</evidence>
<dbReference type="Proteomes" id="UP000321548">
    <property type="component" value="Unassembled WGS sequence"/>
</dbReference>
<sequence>MNESTVPTGRAPALPLSGLKVLDLSRALAGPFCGMILADLGADVIKVEPPDGEMVRTWGPFQDGISVYYLSIHRNKRSVALDFRDPRGLELLREMAAGVDILVENFKPGVMEAMGMAYETLRERNPGLVFASITGFGRGGPYSDWPGMDQIAQGMSGLMSLTGQPESGPTRVGIPIGDVVGGMWATLGIQAAIIERQRTGQGQRIDISLLGGLVGLLTVQGQRQLSLGQTPGVAGNDHPVICPYGTFAAADGPFNMAGATDDMWASICRLVGLEELIDHPDFDSNTKRAARRDEVKRRLNERFATRGKMEWTQALVKLGVPAGPILDLQQVFSDPHVRQTGMVEEIEHPTIGRLEQLANPIRMSSLGGRSVRRAPPLLGQDTAAVLEGFGLPPERIQALLDAGVVRGIEQGDS</sequence>
<dbReference type="PANTHER" id="PTHR48207">
    <property type="entry name" value="SUCCINATE--HYDROXYMETHYLGLUTARATE COA-TRANSFERASE"/>
    <property type="match status" value="1"/>
</dbReference>
<gene>
    <name evidence="2" type="ORF">FHP08_12600</name>
</gene>
<dbReference type="Gene3D" id="3.30.1540.10">
    <property type="entry name" value="formyl-coa transferase, domain 3"/>
    <property type="match status" value="1"/>
</dbReference>
<dbReference type="InterPro" id="IPR003673">
    <property type="entry name" value="CoA-Trfase_fam_III"/>
</dbReference>